<accession>A0ABT4VD75</accession>
<dbReference type="PANTHER" id="PTHR46401:SF2">
    <property type="entry name" value="GLYCOSYLTRANSFERASE WBBK-RELATED"/>
    <property type="match status" value="1"/>
</dbReference>
<dbReference type="Gene3D" id="3.40.50.2000">
    <property type="entry name" value="Glycogen Phosphorylase B"/>
    <property type="match status" value="2"/>
</dbReference>
<evidence type="ECO:0000259" key="2">
    <source>
        <dbReference type="Pfam" id="PF13439"/>
    </source>
</evidence>
<evidence type="ECO:0000313" key="3">
    <source>
        <dbReference type="EMBL" id="MDA3968095.1"/>
    </source>
</evidence>
<keyword evidence="1" id="KW-0808">Transferase</keyword>
<dbReference type="EMBL" id="JAQHXR010000001">
    <property type="protein sequence ID" value="MDA3968095.1"/>
    <property type="molecule type" value="Genomic_DNA"/>
</dbReference>
<dbReference type="Pfam" id="PF13692">
    <property type="entry name" value="Glyco_trans_1_4"/>
    <property type="match status" value="1"/>
</dbReference>
<comment type="caution">
    <text evidence="3">The sequence shown here is derived from an EMBL/GenBank/DDBJ whole genome shotgun (WGS) entry which is preliminary data.</text>
</comment>
<feature type="domain" description="Glycosyltransferase subfamily 4-like N-terminal" evidence="2">
    <location>
        <begin position="13"/>
        <end position="173"/>
    </location>
</feature>
<reference evidence="3 4" key="1">
    <citation type="submission" date="2023-01" db="EMBL/GenBank/DDBJ databases">
        <title>Description of Helicobacter ibis sp. nov. isolated from faecal droppings of black-faced ibis (Theristicus melanopis).</title>
        <authorList>
            <person name="Lopez-Cantillo M."/>
            <person name="Vidal-Veuthey B."/>
            <person name="Mella A."/>
            <person name="De La Haba R."/>
            <person name="Collado L."/>
        </authorList>
    </citation>
    <scope>NUCLEOTIDE SEQUENCE [LARGE SCALE GENOMIC DNA]</scope>
    <source>
        <strain evidence="3 4">A82</strain>
    </source>
</reference>
<dbReference type="RefSeq" id="WP_271020354.1">
    <property type="nucleotide sequence ID" value="NZ_JAQHXR010000001.1"/>
</dbReference>
<organism evidence="3 4">
    <name type="scientific">Helicobacter ibis</name>
    <dbReference type="NCBI Taxonomy" id="2962633"/>
    <lineage>
        <taxon>Bacteria</taxon>
        <taxon>Pseudomonadati</taxon>
        <taxon>Campylobacterota</taxon>
        <taxon>Epsilonproteobacteria</taxon>
        <taxon>Campylobacterales</taxon>
        <taxon>Helicobacteraceae</taxon>
        <taxon>Helicobacter</taxon>
    </lineage>
</organism>
<evidence type="ECO:0000313" key="4">
    <source>
        <dbReference type="Proteomes" id="UP001210261"/>
    </source>
</evidence>
<name>A0ABT4VD75_9HELI</name>
<keyword evidence="4" id="KW-1185">Reference proteome</keyword>
<gene>
    <name evidence="3" type="ORF">PF021_00185</name>
</gene>
<protein>
    <submittedName>
        <fullName evidence="3">Glycosyltransferase</fullName>
    </submittedName>
</protein>
<dbReference type="Pfam" id="PF13439">
    <property type="entry name" value="Glyco_transf_4"/>
    <property type="match status" value="1"/>
</dbReference>
<dbReference type="SUPFAM" id="SSF53756">
    <property type="entry name" value="UDP-Glycosyltransferase/glycogen phosphorylase"/>
    <property type="match status" value="1"/>
</dbReference>
<dbReference type="CDD" id="cd03811">
    <property type="entry name" value="GT4_GT28_WabH-like"/>
    <property type="match status" value="1"/>
</dbReference>
<dbReference type="PANTHER" id="PTHR46401">
    <property type="entry name" value="GLYCOSYLTRANSFERASE WBBK-RELATED"/>
    <property type="match status" value="1"/>
</dbReference>
<dbReference type="Proteomes" id="UP001210261">
    <property type="component" value="Unassembled WGS sequence"/>
</dbReference>
<sequence length="379" mass="42928">MHIVILIYSFGAGGAERVTSLLLEELIKEYKITLVLLEDVCHYEIPNGVEKIILGKNSNNENGVIKLLKLPFLAYKYSKIIKDSTHSLSLMTRPNYINILASFFVRQPRIFISERCYPSEQYGYNNLASKINRFLIKALYNKAHKISANSEQNADDLVENFGIAREKVTFLPNVFCIDKIRNLSQDETELKQIIKRHKSNGEIIFVSVGRLDVGKNHILLINAFNEILSLGYKVHLFIIGSGELESYLKEAIGDIKNITLLGKTKNPYAPLSVADFFVFGSNHEGFPNVLVESISLGVPIITTDCAPRIILGKKRRDIDSIPLFKCGIVTPINNLNSMVVAIKLALDNPNMFHKDELLEYSMEFDISKKIGEYKQWLEI</sequence>
<proteinExistence type="predicted"/>
<dbReference type="InterPro" id="IPR028098">
    <property type="entry name" value="Glyco_trans_4-like_N"/>
</dbReference>
<evidence type="ECO:0000256" key="1">
    <source>
        <dbReference type="ARBA" id="ARBA00022679"/>
    </source>
</evidence>